<evidence type="ECO:0000256" key="1">
    <source>
        <dbReference type="SAM" id="SignalP"/>
    </source>
</evidence>
<dbReference type="AlphaFoldDB" id="A0A1I5TN14"/>
<dbReference type="Proteomes" id="UP000199356">
    <property type="component" value="Unassembled WGS sequence"/>
</dbReference>
<dbReference type="SUPFAM" id="SSF110087">
    <property type="entry name" value="DR1885-like metal-binding protein"/>
    <property type="match status" value="1"/>
</dbReference>
<sequence length="146" mass="15218">MIRPLLIAALLTASPALAEVSVAAPWARASIIAARPGAAYLRLATTEADRLLSVTTPIADRVMIHAVEAGDDGVARMRPLDALDLQPDVPVTLEPGGMHIMLMGLTERLVEGTSFPLTLTFEMAGEVVVDVPVLGIAATGPGDDAR</sequence>
<organism evidence="2 3">
    <name type="scientific">Tranquillimonas alkanivorans</name>
    <dbReference type="NCBI Taxonomy" id="441119"/>
    <lineage>
        <taxon>Bacteria</taxon>
        <taxon>Pseudomonadati</taxon>
        <taxon>Pseudomonadota</taxon>
        <taxon>Alphaproteobacteria</taxon>
        <taxon>Rhodobacterales</taxon>
        <taxon>Roseobacteraceae</taxon>
        <taxon>Tranquillimonas</taxon>
    </lineage>
</organism>
<dbReference type="PANTHER" id="PTHR36302">
    <property type="entry name" value="BLR7088 PROTEIN"/>
    <property type="match status" value="1"/>
</dbReference>
<dbReference type="EMBL" id="FOXA01000014">
    <property type="protein sequence ID" value="SFP84271.1"/>
    <property type="molecule type" value="Genomic_DNA"/>
</dbReference>
<name>A0A1I5TN14_9RHOB</name>
<gene>
    <name evidence="2" type="ORF">SAMN04488047_11432</name>
</gene>
<feature type="chain" id="PRO_5011567398" description="Copper(I)-binding protein" evidence="1">
    <location>
        <begin position="19"/>
        <end position="146"/>
    </location>
</feature>
<dbReference type="InterPro" id="IPR036182">
    <property type="entry name" value="PCuAC_sf"/>
</dbReference>
<dbReference type="PANTHER" id="PTHR36302:SF1">
    <property type="entry name" value="COPPER CHAPERONE PCU(A)C"/>
    <property type="match status" value="1"/>
</dbReference>
<dbReference type="Pfam" id="PF04314">
    <property type="entry name" value="PCuAC"/>
    <property type="match status" value="1"/>
</dbReference>
<dbReference type="InterPro" id="IPR058248">
    <property type="entry name" value="Lxx211020-like"/>
</dbReference>
<evidence type="ECO:0000313" key="2">
    <source>
        <dbReference type="EMBL" id="SFP84271.1"/>
    </source>
</evidence>
<accession>A0A1I5TN14</accession>
<feature type="signal peptide" evidence="1">
    <location>
        <begin position="1"/>
        <end position="18"/>
    </location>
</feature>
<proteinExistence type="predicted"/>
<reference evidence="2 3" key="1">
    <citation type="submission" date="2016-10" db="EMBL/GenBank/DDBJ databases">
        <authorList>
            <person name="de Groot N.N."/>
        </authorList>
    </citation>
    <scope>NUCLEOTIDE SEQUENCE [LARGE SCALE GENOMIC DNA]</scope>
    <source>
        <strain evidence="2 3">DSM 19547</strain>
    </source>
</reference>
<protein>
    <recommendedName>
        <fullName evidence="4">Copper(I)-binding protein</fullName>
    </recommendedName>
</protein>
<dbReference type="STRING" id="441119.SAMN04488047_11432"/>
<dbReference type="Gene3D" id="2.60.40.1890">
    <property type="entry name" value="PCu(A)C copper chaperone"/>
    <property type="match status" value="1"/>
</dbReference>
<keyword evidence="3" id="KW-1185">Reference proteome</keyword>
<dbReference type="RefSeq" id="WP_177215190.1">
    <property type="nucleotide sequence ID" value="NZ_FOXA01000014.1"/>
</dbReference>
<evidence type="ECO:0000313" key="3">
    <source>
        <dbReference type="Proteomes" id="UP000199356"/>
    </source>
</evidence>
<evidence type="ECO:0008006" key="4">
    <source>
        <dbReference type="Google" id="ProtNLM"/>
    </source>
</evidence>
<dbReference type="InterPro" id="IPR007410">
    <property type="entry name" value="LpqE-like"/>
</dbReference>
<keyword evidence="1" id="KW-0732">Signal</keyword>